<dbReference type="Gene3D" id="3.40.630.30">
    <property type="match status" value="1"/>
</dbReference>
<dbReference type="RefSeq" id="WP_050531837.1">
    <property type="nucleotide sequence ID" value="NZ_AQQZ01000007.1"/>
</dbReference>
<protein>
    <recommendedName>
        <fullName evidence="3">N-acetyltransferase domain-containing protein</fullName>
    </recommendedName>
</protein>
<name>A0A0L1JMA0_9RHOB</name>
<dbReference type="InterPro" id="IPR050832">
    <property type="entry name" value="Bact_Acetyltransf"/>
</dbReference>
<dbReference type="AlphaFoldDB" id="A0A0L1JMA0"/>
<dbReference type="Pfam" id="PF13673">
    <property type="entry name" value="Acetyltransf_10"/>
    <property type="match status" value="1"/>
</dbReference>
<evidence type="ECO:0000313" key="4">
    <source>
        <dbReference type="EMBL" id="KNG92884.1"/>
    </source>
</evidence>
<sequence>MRLGFRAAAEDDLPALSALCMRSKAHWGYDAAFIEACRDELTLTTHDLGAFDMQVAADGAALLGVAAVGVTGAGADLELLFIDPPAMGRGIGRALFVWACDKARTRGARRLRIEADPGARPVYERMGATVTGHAPSGSVPGRRLPVLHLDL</sequence>
<organism evidence="4 5">
    <name type="scientific">Pseudaestuariivita atlantica</name>
    <dbReference type="NCBI Taxonomy" id="1317121"/>
    <lineage>
        <taxon>Bacteria</taxon>
        <taxon>Pseudomonadati</taxon>
        <taxon>Pseudomonadota</taxon>
        <taxon>Alphaproteobacteria</taxon>
        <taxon>Rhodobacterales</taxon>
        <taxon>Paracoccaceae</taxon>
        <taxon>Pseudaestuariivita</taxon>
    </lineage>
</organism>
<proteinExistence type="predicted"/>
<keyword evidence="1" id="KW-0808">Transferase</keyword>
<evidence type="ECO:0000259" key="3">
    <source>
        <dbReference type="PROSITE" id="PS51186"/>
    </source>
</evidence>
<dbReference type="InterPro" id="IPR016181">
    <property type="entry name" value="Acyl_CoA_acyltransferase"/>
</dbReference>
<feature type="domain" description="N-acetyltransferase" evidence="3">
    <location>
        <begin position="3"/>
        <end position="151"/>
    </location>
</feature>
<dbReference type="SUPFAM" id="SSF55729">
    <property type="entry name" value="Acyl-CoA N-acyltransferases (Nat)"/>
    <property type="match status" value="1"/>
</dbReference>
<dbReference type="PATRIC" id="fig|1317121.7.peg.3848"/>
<evidence type="ECO:0000256" key="1">
    <source>
        <dbReference type="ARBA" id="ARBA00022679"/>
    </source>
</evidence>
<dbReference type="PROSITE" id="PS51186">
    <property type="entry name" value="GNAT"/>
    <property type="match status" value="1"/>
</dbReference>
<dbReference type="CDD" id="cd04301">
    <property type="entry name" value="NAT_SF"/>
    <property type="match status" value="1"/>
</dbReference>
<accession>A0A0L1JMA0</accession>
<dbReference type="STRING" id="1317121.ATO11_15620"/>
<dbReference type="GO" id="GO:0016747">
    <property type="term" value="F:acyltransferase activity, transferring groups other than amino-acyl groups"/>
    <property type="evidence" value="ECO:0007669"/>
    <property type="project" value="InterPro"/>
</dbReference>
<gene>
    <name evidence="4" type="ORF">ATO11_15620</name>
</gene>
<keyword evidence="5" id="KW-1185">Reference proteome</keyword>
<evidence type="ECO:0000256" key="2">
    <source>
        <dbReference type="ARBA" id="ARBA00023315"/>
    </source>
</evidence>
<comment type="caution">
    <text evidence="4">The sequence shown here is derived from an EMBL/GenBank/DDBJ whole genome shotgun (WGS) entry which is preliminary data.</text>
</comment>
<dbReference type="EMBL" id="AQQZ01000007">
    <property type="protein sequence ID" value="KNG92884.1"/>
    <property type="molecule type" value="Genomic_DNA"/>
</dbReference>
<evidence type="ECO:0000313" key="5">
    <source>
        <dbReference type="Proteomes" id="UP000036938"/>
    </source>
</evidence>
<dbReference type="OrthoDB" id="9806849at2"/>
<dbReference type="PANTHER" id="PTHR43877:SF1">
    <property type="entry name" value="ACETYLTRANSFERASE"/>
    <property type="match status" value="1"/>
</dbReference>
<dbReference type="InterPro" id="IPR000182">
    <property type="entry name" value="GNAT_dom"/>
</dbReference>
<reference evidence="4 5" key="1">
    <citation type="journal article" date="2015" name="Int. J. Syst. Evol. Microbiol.">
        <title>Aestuariivita atlantica sp. nov., isolated from deep sea sediment of the Atlantic Ocean.</title>
        <authorList>
            <person name="Li G."/>
            <person name="Lai Q."/>
            <person name="Du Y."/>
            <person name="Liu X."/>
            <person name="Sun F."/>
            <person name="Shao Z."/>
        </authorList>
    </citation>
    <scope>NUCLEOTIDE SEQUENCE [LARGE SCALE GENOMIC DNA]</scope>
    <source>
        <strain evidence="4 5">22II-S11-z3</strain>
    </source>
</reference>
<keyword evidence="2" id="KW-0012">Acyltransferase</keyword>
<dbReference type="PANTHER" id="PTHR43877">
    <property type="entry name" value="AMINOALKYLPHOSPHONATE N-ACETYLTRANSFERASE-RELATED-RELATED"/>
    <property type="match status" value="1"/>
</dbReference>
<dbReference type="Proteomes" id="UP000036938">
    <property type="component" value="Unassembled WGS sequence"/>
</dbReference>